<proteinExistence type="predicted"/>
<organism evidence="2 3">
    <name type="scientific">Candidozyma haemuli</name>
    <dbReference type="NCBI Taxonomy" id="45357"/>
    <lineage>
        <taxon>Eukaryota</taxon>
        <taxon>Fungi</taxon>
        <taxon>Dikarya</taxon>
        <taxon>Ascomycota</taxon>
        <taxon>Saccharomycotina</taxon>
        <taxon>Pichiomycetes</taxon>
        <taxon>Metschnikowiaceae</taxon>
        <taxon>Candidozyma</taxon>
    </lineage>
</organism>
<dbReference type="OrthoDB" id="4026481at2759"/>
<sequence length="110" mass="13118">MSSPYSDSSVDSRKRSRDEYEFDFSSPIKKTQTHQIHTEVHIHTVNSLMEASRQQKELPKIEDQHETEEESHNYHQKPFWPRSIRSGSINGPQSVWADDEWFLEQRSRLF</sequence>
<protein>
    <submittedName>
        <fullName evidence="2">Uncharacterized protein</fullName>
    </submittedName>
</protein>
<evidence type="ECO:0000313" key="3">
    <source>
        <dbReference type="Proteomes" id="UP000244309"/>
    </source>
</evidence>
<keyword evidence="3" id="KW-1185">Reference proteome</keyword>
<dbReference type="RefSeq" id="XP_025341668.1">
    <property type="nucleotide sequence ID" value="XM_025487860.1"/>
</dbReference>
<gene>
    <name evidence="2" type="ORF">CXQ85_004232</name>
</gene>
<name>A0A2V1ASD1_9ASCO</name>
<reference evidence="2 3" key="1">
    <citation type="submission" date="2017-12" db="EMBL/GenBank/DDBJ databases">
        <title>Genome Sequence of a Multidrug-Resistant Candida haemulonii Isolate from a Patient with Chronic Leg Ulcers in Israel.</title>
        <authorList>
            <person name="Chow N.A."/>
            <person name="Gade L."/>
            <person name="Batra D."/>
            <person name="Rowe L.A."/>
            <person name="Ben-Ami R."/>
            <person name="Loparev V.N."/>
            <person name="Litvintseva A.P."/>
        </authorList>
    </citation>
    <scope>NUCLEOTIDE SEQUENCE [LARGE SCALE GENOMIC DNA]</scope>
    <source>
        <strain evidence="2 3">B11899</strain>
    </source>
</reference>
<dbReference type="AlphaFoldDB" id="A0A2V1ASD1"/>
<dbReference type="GeneID" id="37009562"/>
<comment type="caution">
    <text evidence="2">The sequence shown here is derived from an EMBL/GenBank/DDBJ whole genome shotgun (WGS) entry which is preliminary data.</text>
</comment>
<accession>A0A2V1ASD1</accession>
<dbReference type="Proteomes" id="UP000244309">
    <property type="component" value="Unassembled WGS sequence"/>
</dbReference>
<dbReference type="VEuPathDB" id="FungiDB:CXQ85_004232"/>
<evidence type="ECO:0000256" key="1">
    <source>
        <dbReference type="SAM" id="MobiDB-lite"/>
    </source>
</evidence>
<feature type="compositionally biased region" description="Basic and acidic residues" evidence="1">
    <location>
        <begin position="10"/>
        <end position="19"/>
    </location>
</feature>
<dbReference type="EMBL" id="PKFO01000004">
    <property type="protein sequence ID" value="PVH20728.1"/>
    <property type="molecule type" value="Genomic_DNA"/>
</dbReference>
<evidence type="ECO:0000313" key="2">
    <source>
        <dbReference type="EMBL" id="PVH20728.1"/>
    </source>
</evidence>
<feature type="compositionally biased region" description="Basic and acidic residues" evidence="1">
    <location>
        <begin position="53"/>
        <end position="64"/>
    </location>
</feature>
<feature type="region of interest" description="Disordered" evidence="1">
    <location>
        <begin position="1"/>
        <end position="84"/>
    </location>
</feature>